<dbReference type="EC" id="7.1.2.2" evidence="11"/>
<evidence type="ECO:0000256" key="10">
    <source>
        <dbReference type="ARBA" id="ARBA00023310"/>
    </source>
</evidence>
<dbReference type="SUPFAM" id="SSF50615">
    <property type="entry name" value="N-terminal domain of alpha and beta subunits of F1 ATP synthase"/>
    <property type="match status" value="1"/>
</dbReference>
<dbReference type="Proteomes" id="UP000178645">
    <property type="component" value="Unassembled WGS sequence"/>
</dbReference>
<dbReference type="InterPro" id="IPR033732">
    <property type="entry name" value="ATP_synth_F1_a_nt-bd_dom"/>
</dbReference>
<dbReference type="EMBL" id="MFVU01000013">
    <property type="protein sequence ID" value="OGJ02071.1"/>
    <property type="molecule type" value="Genomic_DNA"/>
</dbReference>
<evidence type="ECO:0000256" key="11">
    <source>
        <dbReference type="HAMAP-Rule" id="MF_01346"/>
    </source>
</evidence>
<evidence type="ECO:0000256" key="6">
    <source>
        <dbReference type="ARBA" id="ARBA00022967"/>
    </source>
</evidence>
<keyword evidence="9 11" id="KW-0139">CF(1)</keyword>
<dbReference type="InterPro" id="IPR020003">
    <property type="entry name" value="ATPase_a/bsu_AS"/>
</dbReference>
<keyword evidence="7 11" id="KW-0406">Ion transport</keyword>
<feature type="domain" description="ATPase F1/V1/A1 complex alpha/beta subunit nucleotide-binding" evidence="12">
    <location>
        <begin position="157"/>
        <end position="372"/>
    </location>
</feature>
<dbReference type="CDD" id="cd18116">
    <property type="entry name" value="ATP-synt_F1_alpha_N"/>
    <property type="match status" value="1"/>
</dbReference>
<dbReference type="InterPro" id="IPR005294">
    <property type="entry name" value="ATP_synth_F1_asu"/>
</dbReference>
<evidence type="ECO:0000256" key="4">
    <source>
        <dbReference type="ARBA" id="ARBA00022741"/>
    </source>
</evidence>
<proteinExistence type="inferred from homology"/>
<feature type="domain" description="ATPase F1/V1/A1 complex alpha/beta subunit N-terminal" evidence="14">
    <location>
        <begin position="23"/>
        <end position="89"/>
    </location>
</feature>
<dbReference type="SUPFAM" id="SSF47917">
    <property type="entry name" value="C-terminal domain of alpha and beta subunits of F1 ATP synthase"/>
    <property type="match status" value="1"/>
</dbReference>
<evidence type="ECO:0000313" key="15">
    <source>
        <dbReference type="EMBL" id="OGJ02071.1"/>
    </source>
</evidence>
<dbReference type="PANTHER" id="PTHR48082">
    <property type="entry name" value="ATP SYNTHASE SUBUNIT ALPHA, MITOCHONDRIAL"/>
    <property type="match status" value="1"/>
</dbReference>
<dbReference type="PIRSF" id="PIRSF039088">
    <property type="entry name" value="F_ATPase_subunit_alpha"/>
    <property type="match status" value="1"/>
</dbReference>
<evidence type="ECO:0000256" key="2">
    <source>
        <dbReference type="ARBA" id="ARBA00008936"/>
    </source>
</evidence>
<dbReference type="InterPro" id="IPR000793">
    <property type="entry name" value="ATP_synth_asu_C"/>
</dbReference>
<evidence type="ECO:0000259" key="14">
    <source>
        <dbReference type="Pfam" id="PF02874"/>
    </source>
</evidence>
<keyword evidence="5 11" id="KW-0067">ATP-binding</keyword>
<evidence type="ECO:0000256" key="3">
    <source>
        <dbReference type="ARBA" id="ARBA00022448"/>
    </source>
</evidence>
<keyword evidence="6 11" id="KW-1278">Translocase</keyword>
<dbReference type="Pfam" id="PF00306">
    <property type="entry name" value="ATP-synt_ab_C"/>
    <property type="match status" value="1"/>
</dbReference>
<dbReference type="GO" id="GO:0046933">
    <property type="term" value="F:proton-transporting ATP synthase activity, rotational mechanism"/>
    <property type="evidence" value="ECO:0007669"/>
    <property type="project" value="UniProtKB-UniRule"/>
</dbReference>
<dbReference type="PROSITE" id="PS00152">
    <property type="entry name" value="ATPASE_ALPHA_BETA"/>
    <property type="match status" value="1"/>
</dbReference>
<protein>
    <recommendedName>
        <fullName evidence="11">ATP synthase subunit alpha</fullName>
        <ecNumber evidence="11">7.1.2.2</ecNumber>
    </recommendedName>
    <alternativeName>
        <fullName evidence="11">ATP synthase F1 sector subunit alpha</fullName>
    </alternativeName>
    <alternativeName>
        <fullName evidence="11">F-ATPase subunit alpha</fullName>
    </alternativeName>
</protein>
<comment type="caution">
    <text evidence="15">The sequence shown here is derived from an EMBL/GenBank/DDBJ whole genome shotgun (WGS) entry which is preliminary data.</text>
</comment>
<dbReference type="Pfam" id="PF02874">
    <property type="entry name" value="ATP-synt_ab_N"/>
    <property type="match status" value="1"/>
</dbReference>
<dbReference type="Gene3D" id="2.40.30.20">
    <property type="match status" value="1"/>
</dbReference>
<dbReference type="InterPro" id="IPR000194">
    <property type="entry name" value="ATPase_F1/V1/A1_a/bsu_nucl-bd"/>
</dbReference>
<reference evidence="15 16" key="1">
    <citation type="journal article" date="2016" name="Nat. Commun.">
        <title>Thousands of microbial genomes shed light on interconnected biogeochemical processes in an aquifer system.</title>
        <authorList>
            <person name="Anantharaman K."/>
            <person name="Brown C.T."/>
            <person name="Hug L.A."/>
            <person name="Sharon I."/>
            <person name="Castelle C.J."/>
            <person name="Probst A.J."/>
            <person name="Thomas B.C."/>
            <person name="Singh A."/>
            <person name="Wilkins M.J."/>
            <person name="Karaoz U."/>
            <person name="Brodie E.L."/>
            <person name="Williams K.H."/>
            <person name="Hubbard S.S."/>
            <person name="Banfield J.F."/>
        </authorList>
    </citation>
    <scope>NUCLEOTIDE SEQUENCE [LARGE SCALE GENOMIC DNA]</scope>
</reference>
<dbReference type="NCBIfam" id="TIGR00962">
    <property type="entry name" value="atpA"/>
    <property type="match status" value="1"/>
</dbReference>
<dbReference type="InterPro" id="IPR027417">
    <property type="entry name" value="P-loop_NTPase"/>
</dbReference>
<dbReference type="CDD" id="cd18113">
    <property type="entry name" value="ATP-synt_F1_alpha_C"/>
    <property type="match status" value="1"/>
</dbReference>
<keyword evidence="11" id="KW-1003">Cell membrane</keyword>
<comment type="function">
    <text evidence="11">Produces ATP from ADP in the presence of a proton gradient across the membrane. The alpha chain is a regulatory subunit.</text>
</comment>
<dbReference type="Gene3D" id="3.40.50.300">
    <property type="entry name" value="P-loop containing nucleotide triphosphate hydrolases"/>
    <property type="match status" value="1"/>
</dbReference>
<dbReference type="AlphaFoldDB" id="A0A1F6Y6P5"/>
<name>A0A1F6Y6P5_9BACT</name>
<dbReference type="Pfam" id="PF00006">
    <property type="entry name" value="ATP-synt_ab"/>
    <property type="match status" value="1"/>
</dbReference>
<dbReference type="GO" id="GO:0005524">
    <property type="term" value="F:ATP binding"/>
    <property type="evidence" value="ECO:0007669"/>
    <property type="project" value="UniProtKB-UniRule"/>
</dbReference>
<sequence length="509" mass="55328">MSNHIVESLKKEIEGFNLAIKAEKVGKVIEVFDGIAKVSGLSDIKSSEMVTFSNGETGVALNLEEDTVGVIILGDFSKIKEGDEVKATGKILEIPVGDTIVGRVVNPLGAPIDGKGAISAKGGSASGGKASLSYYPIERVAPGVITRQSVSEPVATGIKVIDAIIPIGRGQRELIIGDRQTGKTAIAIDTILNQKSQNMICVYVSIGQKDSKLRKIEARLEAGGAMAYTVIVSAGASEPAPLSYIAPYAGVAIAEYFMEQGKDVLIIYDDLSKHAVAYREISLLLRRPPGREAFPGDVFYLHSRLLERACRRNKKYGGGSITALPIIETQAGDISAYIPTNVISITDGQIFLETDLFYKGIRPAVNVGFSVSRVGGNAQIKAMKKVAGTLKLDLAQYRELEAFAQFGSDLDESTKKQLERGKRAVEVLKQLQYSPVKTEHQIVTLHALTKGYMDDVPVEKIKAFEKGLVDYSERNAKTFYKEIKESKMWTDKGEAEIKKVIEDFKKSFQ</sequence>
<keyword evidence="4 11" id="KW-0547">Nucleotide-binding</keyword>
<dbReference type="Gene3D" id="1.20.150.20">
    <property type="entry name" value="ATP synthase alpha/beta chain, C-terminal domain"/>
    <property type="match status" value="1"/>
</dbReference>
<evidence type="ECO:0000256" key="9">
    <source>
        <dbReference type="ARBA" id="ARBA00023196"/>
    </source>
</evidence>
<organism evidence="15 16">
    <name type="scientific">Candidatus Nomurabacteria bacterium RIFCSPLOWO2_12_FULL_44_11</name>
    <dbReference type="NCBI Taxonomy" id="1801796"/>
    <lineage>
        <taxon>Bacteria</taxon>
        <taxon>Candidatus Nomuraibacteriota</taxon>
    </lineage>
</organism>
<dbReference type="SUPFAM" id="SSF52540">
    <property type="entry name" value="P-loop containing nucleoside triphosphate hydrolases"/>
    <property type="match status" value="1"/>
</dbReference>
<dbReference type="GO" id="GO:0043531">
    <property type="term" value="F:ADP binding"/>
    <property type="evidence" value="ECO:0007669"/>
    <property type="project" value="TreeGrafter"/>
</dbReference>
<comment type="subcellular location">
    <subcellularLocation>
        <location evidence="11">Cell membrane</location>
        <topology evidence="11">Peripheral membrane protein</topology>
    </subcellularLocation>
    <subcellularLocation>
        <location evidence="1">Membrane</location>
    </subcellularLocation>
</comment>
<feature type="domain" description="ATP synthase alpha subunit C-terminal" evidence="13">
    <location>
        <begin position="379"/>
        <end position="504"/>
    </location>
</feature>
<keyword evidence="3 11" id="KW-0813">Transport</keyword>
<dbReference type="FunFam" id="1.20.150.20:FF:000001">
    <property type="entry name" value="ATP synthase subunit alpha"/>
    <property type="match status" value="1"/>
</dbReference>
<evidence type="ECO:0000259" key="13">
    <source>
        <dbReference type="Pfam" id="PF00306"/>
    </source>
</evidence>
<dbReference type="InterPro" id="IPR004100">
    <property type="entry name" value="ATPase_F1/V1/A1_a/bsu_N"/>
</dbReference>
<dbReference type="InterPro" id="IPR023366">
    <property type="entry name" value="ATP_synth_asu-like_sf"/>
</dbReference>
<dbReference type="InterPro" id="IPR036121">
    <property type="entry name" value="ATPase_F1/V1/A1_a/bsu_N_sf"/>
</dbReference>
<keyword evidence="11" id="KW-0375">Hydrogen ion transport</keyword>
<dbReference type="CDD" id="cd01132">
    <property type="entry name" value="F1-ATPase_alpha_CD"/>
    <property type="match status" value="1"/>
</dbReference>
<gene>
    <name evidence="11" type="primary">atpA</name>
    <name evidence="15" type="ORF">A3G53_03250</name>
</gene>
<comment type="similarity">
    <text evidence="2 11">Belongs to the ATPase alpha/beta chains family.</text>
</comment>
<comment type="catalytic activity">
    <reaction evidence="11">
        <text>ATP + H2O + 4 H(+)(in) = ADP + phosphate + 5 H(+)(out)</text>
        <dbReference type="Rhea" id="RHEA:57720"/>
        <dbReference type="ChEBI" id="CHEBI:15377"/>
        <dbReference type="ChEBI" id="CHEBI:15378"/>
        <dbReference type="ChEBI" id="CHEBI:30616"/>
        <dbReference type="ChEBI" id="CHEBI:43474"/>
        <dbReference type="ChEBI" id="CHEBI:456216"/>
        <dbReference type="EC" id="7.1.2.2"/>
    </reaction>
</comment>
<dbReference type="GO" id="GO:0005886">
    <property type="term" value="C:plasma membrane"/>
    <property type="evidence" value="ECO:0007669"/>
    <property type="project" value="UniProtKB-SubCell"/>
</dbReference>
<dbReference type="InterPro" id="IPR038376">
    <property type="entry name" value="ATP_synth_asu_C_sf"/>
</dbReference>
<evidence type="ECO:0000313" key="16">
    <source>
        <dbReference type="Proteomes" id="UP000178645"/>
    </source>
</evidence>
<dbReference type="GO" id="GO:0045259">
    <property type="term" value="C:proton-transporting ATP synthase complex"/>
    <property type="evidence" value="ECO:0007669"/>
    <property type="project" value="UniProtKB-KW"/>
</dbReference>
<evidence type="ECO:0000256" key="1">
    <source>
        <dbReference type="ARBA" id="ARBA00004370"/>
    </source>
</evidence>
<keyword evidence="10 11" id="KW-0066">ATP synthesis</keyword>
<evidence type="ECO:0000256" key="8">
    <source>
        <dbReference type="ARBA" id="ARBA00023136"/>
    </source>
</evidence>
<evidence type="ECO:0000256" key="5">
    <source>
        <dbReference type="ARBA" id="ARBA00022840"/>
    </source>
</evidence>
<dbReference type="FunFam" id="3.40.50.300:FF:000002">
    <property type="entry name" value="ATP synthase subunit alpha"/>
    <property type="match status" value="1"/>
</dbReference>
<dbReference type="NCBIfam" id="NF009884">
    <property type="entry name" value="PRK13343.1"/>
    <property type="match status" value="1"/>
</dbReference>
<dbReference type="HAMAP" id="MF_01346">
    <property type="entry name" value="ATP_synth_alpha_bact"/>
    <property type="match status" value="1"/>
</dbReference>
<feature type="site" description="Required for activity" evidence="11">
    <location>
        <position position="370"/>
    </location>
</feature>
<dbReference type="PANTHER" id="PTHR48082:SF2">
    <property type="entry name" value="ATP SYNTHASE SUBUNIT ALPHA, MITOCHONDRIAL"/>
    <property type="match status" value="1"/>
</dbReference>
<accession>A0A1F6Y6P5</accession>
<feature type="binding site" evidence="11">
    <location>
        <begin position="177"/>
        <end position="184"/>
    </location>
    <ligand>
        <name>ATP</name>
        <dbReference type="ChEBI" id="CHEBI:30616"/>
    </ligand>
</feature>
<keyword evidence="8 11" id="KW-0472">Membrane</keyword>
<evidence type="ECO:0000259" key="12">
    <source>
        <dbReference type="Pfam" id="PF00006"/>
    </source>
</evidence>
<evidence type="ECO:0000256" key="7">
    <source>
        <dbReference type="ARBA" id="ARBA00023065"/>
    </source>
</evidence>